<comment type="caution">
    <text evidence="1">The sequence shown here is derived from an EMBL/GenBank/DDBJ whole genome shotgun (WGS) entry which is preliminary data.</text>
</comment>
<sequence length="70" mass="7835">MVVQYQAITSAQIISAGLASSDRDNVEVLVFLDQTITNTNSPDPRIDRNRMQRSLVREDCEGKLSNVQLL</sequence>
<dbReference type="AlphaFoldDB" id="A0A8I0ZPU8"/>
<protein>
    <submittedName>
        <fullName evidence="1">Uncharacterized protein</fullName>
    </submittedName>
</protein>
<keyword evidence="2" id="KW-1185">Reference proteome</keyword>
<reference evidence="1 2" key="1">
    <citation type="submission" date="2020-12" db="EMBL/GenBank/DDBJ databases">
        <title>Draft genome sequence of furan degrading bacterial strain FUR100.</title>
        <authorList>
            <person name="Woiski C."/>
        </authorList>
    </citation>
    <scope>NUCLEOTIDE SEQUENCE [LARGE SCALE GENOMIC DNA]</scope>
    <source>
        <strain evidence="1 2">FUR100</strain>
    </source>
</reference>
<organism evidence="1 2">
    <name type="scientific">Rhodococcus erythropolis</name>
    <name type="common">Arthrobacter picolinophilus</name>
    <dbReference type="NCBI Taxonomy" id="1833"/>
    <lineage>
        <taxon>Bacteria</taxon>
        <taxon>Bacillati</taxon>
        <taxon>Actinomycetota</taxon>
        <taxon>Actinomycetes</taxon>
        <taxon>Mycobacteriales</taxon>
        <taxon>Nocardiaceae</taxon>
        <taxon>Rhodococcus</taxon>
        <taxon>Rhodococcus erythropolis group</taxon>
    </lineage>
</organism>
<dbReference type="RefSeq" id="WP_100199321.1">
    <property type="nucleotide sequence ID" value="NZ_CP176579.1"/>
</dbReference>
<gene>
    <name evidence="1" type="ORF">I3517_12945</name>
</gene>
<proteinExistence type="predicted"/>
<evidence type="ECO:0000313" key="2">
    <source>
        <dbReference type="Proteomes" id="UP000627573"/>
    </source>
</evidence>
<name>A0A8I0ZPU8_RHOER</name>
<dbReference type="Proteomes" id="UP000627573">
    <property type="component" value="Unassembled WGS sequence"/>
</dbReference>
<evidence type="ECO:0000313" key="1">
    <source>
        <dbReference type="EMBL" id="MBH5143524.1"/>
    </source>
</evidence>
<accession>A0A8I0ZPU8</accession>
<dbReference type="EMBL" id="JAECSB010000037">
    <property type="protein sequence ID" value="MBH5143524.1"/>
    <property type="molecule type" value="Genomic_DNA"/>
</dbReference>